<dbReference type="Pfam" id="PF00294">
    <property type="entry name" value="PfkB"/>
    <property type="match status" value="1"/>
</dbReference>
<dbReference type="OrthoDB" id="9801219at2"/>
<keyword evidence="2 6" id="KW-0808">Transferase</keyword>
<evidence type="ECO:0000256" key="6">
    <source>
        <dbReference type="PIRNR" id="PIRNR000535"/>
    </source>
</evidence>
<comment type="caution">
    <text evidence="8">The sequence shown here is derived from an EMBL/GenBank/DDBJ whole genome shotgun (WGS) entry which is preliminary data.</text>
</comment>
<proteinExistence type="inferred from homology"/>
<feature type="domain" description="Carbohydrate kinase PfkB" evidence="7">
    <location>
        <begin position="10"/>
        <end position="294"/>
    </location>
</feature>
<evidence type="ECO:0000256" key="4">
    <source>
        <dbReference type="ARBA" id="ARBA00022777"/>
    </source>
</evidence>
<dbReference type="Gene3D" id="3.40.1190.20">
    <property type="match status" value="1"/>
</dbReference>
<name>A0A0B1ZPS0_9SPHN</name>
<dbReference type="Proteomes" id="UP000031057">
    <property type="component" value="Unassembled WGS sequence"/>
</dbReference>
<evidence type="ECO:0000256" key="3">
    <source>
        <dbReference type="ARBA" id="ARBA00022741"/>
    </source>
</evidence>
<dbReference type="NCBIfam" id="TIGR03168">
    <property type="entry name" value="1-PFK"/>
    <property type="match status" value="1"/>
</dbReference>
<dbReference type="GO" id="GO:0005524">
    <property type="term" value="F:ATP binding"/>
    <property type="evidence" value="ECO:0007669"/>
    <property type="project" value="UniProtKB-KW"/>
</dbReference>
<dbReference type="PIRSF" id="PIRSF000535">
    <property type="entry name" value="1PFK/6PFK/LacC"/>
    <property type="match status" value="1"/>
</dbReference>
<sequence>MKSIATLTMNPTIDVSYDIARMQHTHKMRTDNEWYAPGGGGINVARVFVRLGGNARCYYLSGGATGPALDGLIDLHQLVRTRIPIAGPTRVASAVFEQESGKEYRFVPRGPKIAEHEWRDCLERLGAADCGTMVMSGSLPPGVPSDFYARVTELLRPRGIELVLDSSGTGLAHGIDAGSLLLVKPSQGELQAYVGRTLDTPDAIGKEAMRIVETGKARLVAVTMGHKGAVLARAEGPVFLPALKIEAASAVGAGDSFVAGMVYALHAGKSETEAFRFGVASGTAAVLRAGAGLAHPVDIEDLLQQLQPL</sequence>
<dbReference type="GO" id="GO:0005829">
    <property type="term" value="C:cytosol"/>
    <property type="evidence" value="ECO:0007669"/>
    <property type="project" value="TreeGrafter"/>
</dbReference>
<gene>
    <name evidence="8" type="ORF">LK12_01690</name>
</gene>
<evidence type="ECO:0000256" key="5">
    <source>
        <dbReference type="ARBA" id="ARBA00022840"/>
    </source>
</evidence>
<keyword evidence="5" id="KW-0067">ATP-binding</keyword>
<accession>A0A0B1ZPS0</accession>
<dbReference type="SUPFAM" id="SSF53613">
    <property type="entry name" value="Ribokinase-like"/>
    <property type="match status" value="1"/>
</dbReference>
<dbReference type="PANTHER" id="PTHR46566:SF2">
    <property type="entry name" value="ATP-DEPENDENT 6-PHOSPHOFRUCTOKINASE ISOZYME 2"/>
    <property type="match status" value="1"/>
</dbReference>
<dbReference type="EMBL" id="JTDI01000001">
    <property type="protein sequence ID" value="KHK93095.1"/>
    <property type="molecule type" value="Genomic_DNA"/>
</dbReference>
<keyword evidence="9" id="KW-1185">Reference proteome</keyword>
<dbReference type="PANTHER" id="PTHR46566">
    <property type="entry name" value="1-PHOSPHOFRUCTOKINASE-RELATED"/>
    <property type="match status" value="1"/>
</dbReference>
<dbReference type="AlphaFoldDB" id="A0A0B1ZPS0"/>
<comment type="similarity">
    <text evidence="1 6">Belongs to the carbohydrate kinase PfkB family.</text>
</comment>
<dbReference type="RefSeq" id="WP_039278527.1">
    <property type="nucleotide sequence ID" value="NZ_JTDI01000001.1"/>
</dbReference>
<keyword evidence="4 8" id="KW-0418">Kinase</keyword>
<dbReference type="InterPro" id="IPR011611">
    <property type="entry name" value="PfkB_dom"/>
</dbReference>
<dbReference type="CDD" id="cd01164">
    <property type="entry name" value="FruK_PfkB_like"/>
    <property type="match status" value="1"/>
</dbReference>
<keyword evidence="3" id="KW-0547">Nucleotide-binding</keyword>
<evidence type="ECO:0000313" key="9">
    <source>
        <dbReference type="Proteomes" id="UP000031057"/>
    </source>
</evidence>
<evidence type="ECO:0000259" key="7">
    <source>
        <dbReference type="Pfam" id="PF00294"/>
    </source>
</evidence>
<dbReference type="InterPro" id="IPR029056">
    <property type="entry name" value="Ribokinase-like"/>
</dbReference>
<evidence type="ECO:0000256" key="1">
    <source>
        <dbReference type="ARBA" id="ARBA00010688"/>
    </source>
</evidence>
<protein>
    <recommendedName>
        <fullName evidence="6">Phosphofructokinase</fullName>
    </recommendedName>
</protein>
<organism evidence="8 9">
    <name type="scientific">Novosphingobium malaysiense</name>
    <dbReference type="NCBI Taxonomy" id="1348853"/>
    <lineage>
        <taxon>Bacteria</taxon>
        <taxon>Pseudomonadati</taxon>
        <taxon>Pseudomonadota</taxon>
        <taxon>Alphaproteobacteria</taxon>
        <taxon>Sphingomonadales</taxon>
        <taxon>Sphingomonadaceae</taxon>
        <taxon>Novosphingobium</taxon>
    </lineage>
</organism>
<evidence type="ECO:0000313" key="8">
    <source>
        <dbReference type="EMBL" id="KHK93095.1"/>
    </source>
</evidence>
<dbReference type="PROSITE" id="PS00583">
    <property type="entry name" value="PFKB_KINASES_1"/>
    <property type="match status" value="1"/>
</dbReference>
<dbReference type="InterPro" id="IPR017583">
    <property type="entry name" value="Tagatose/fructose_Pkinase"/>
</dbReference>
<evidence type="ECO:0000256" key="2">
    <source>
        <dbReference type="ARBA" id="ARBA00022679"/>
    </source>
</evidence>
<dbReference type="STRING" id="1348853.LK12_01690"/>
<dbReference type="InterPro" id="IPR002173">
    <property type="entry name" value="Carboh/pur_kinase_PfkB_CS"/>
</dbReference>
<reference evidence="8 9" key="1">
    <citation type="submission" date="2014-10" db="EMBL/GenBank/DDBJ databases">
        <title>Genome sequence of Novosphingobium malaysiense MUSC 273(T).</title>
        <authorList>
            <person name="Lee L.-H."/>
        </authorList>
    </citation>
    <scope>NUCLEOTIDE SEQUENCE [LARGE SCALE GENOMIC DNA]</scope>
    <source>
        <strain evidence="8 9">MUSC 273</strain>
    </source>
</reference>
<dbReference type="GO" id="GO:0003872">
    <property type="term" value="F:6-phosphofructokinase activity"/>
    <property type="evidence" value="ECO:0007669"/>
    <property type="project" value="TreeGrafter"/>
</dbReference>